<dbReference type="STRING" id="1068978.AMETH_0339"/>
<dbReference type="GO" id="GO:0004869">
    <property type="term" value="F:cysteine-type endopeptidase inhibitor activity"/>
    <property type="evidence" value="ECO:0007669"/>
    <property type="project" value="UniProtKB-KW"/>
</dbReference>
<evidence type="ECO:0000256" key="2">
    <source>
        <dbReference type="ARBA" id="ARBA00022704"/>
    </source>
</evidence>
<proteinExistence type="predicted"/>
<dbReference type="Pfam" id="PF09394">
    <property type="entry name" value="Inhibitor_I42"/>
    <property type="match status" value="1"/>
</dbReference>
<dbReference type="eggNOG" id="ENOG5030K3R">
    <property type="taxonomic scope" value="Bacteria"/>
</dbReference>
<dbReference type="HOGENOM" id="CLU_2048042_0_0_11"/>
<evidence type="ECO:0000259" key="3">
    <source>
        <dbReference type="Pfam" id="PF09394"/>
    </source>
</evidence>
<evidence type="ECO:0000313" key="5">
    <source>
        <dbReference type="Proteomes" id="UP000062973"/>
    </source>
</evidence>
<dbReference type="Proteomes" id="UP000062973">
    <property type="component" value="Chromosome"/>
</dbReference>
<dbReference type="SUPFAM" id="SSF141066">
    <property type="entry name" value="ICP-like"/>
    <property type="match status" value="1"/>
</dbReference>
<evidence type="ECO:0000313" key="4">
    <source>
        <dbReference type="EMBL" id="AIJ20431.1"/>
    </source>
</evidence>
<dbReference type="InterPro" id="IPR018990">
    <property type="entry name" value="Prot_inh_I42_chagasin"/>
</dbReference>
<name>A0A076MN51_AMYME</name>
<dbReference type="OrthoDB" id="3556586at2"/>
<organism evidence="4 5">
    <name type="scientific">Amycolatopsis methanolica 239</name>
    <dbReference type="NCBI Taxonomy" id="1068978"/>
    <lineage>
        <taxon>Bacteria</taxon>
        <taxon>Bacillati</taxon>
        <taxon>Actinomycetota</taxon>
        <taxon>Actinomycetes</taxon>
        <taxon>Pseudonocardiales</taxon>
        <taxon>Pseudonocardiaceae</taxon>
        <taxon>Amycolatopsis</taxon>
        <taxon>Amycolatopsis methanolica group</taxon>
    </lineage>
</organism>
<dbReference type="EMBL" id="CP009110">
    <property type="protein sequence ID" value="AIJ20431.1"/>
    <property type="molecule type" value="Genomic_DNA"/>
</dbReference>
<gene>
    <name evidence="4" type="ORF">AMETH_0339</name>
</gene>
<dbReference type="AlphaFoldDB" id="A0A076MN51"/>
<keyword evidence="5" id="KW-1185">Reference proteome</keyword>
<reference evidence="4 5" key="1">
    <citation type="submission" date="2014-07" db="EMBL/GenBank/DDBJ databases">
        <title>Whole Genome Sequence of the Amycolatopsis methanolica 239.</title>
        <authorList>
            <person name="Tang B."/>
        </authorList>
    </citation>
    <scope>NUCLEOTIDE SEQUENCE [LARGE SCALE GENOMIC DNA]</scope>
    <source>
        <strain evidence="4 5">239</strain>
    </source>
</reference>
<keyword evidence="2" id="KW-0789">Thiol protease inhibitor</keyword>
<protein>
    <recommendedName>
        <fullName evidence="3">Proteinase inhibitor I42 chagasin domain-containing protein</fullName>
    </recommendedName>
</protein>
<feature type="domain" description="Proteinase inhibitor I42 chagasin" evidence="3">
    <location>
        <begin position="17"/>
        <end position="107"/>
    </location>
</feature>
<dbReference type="Gene3D" id="2.60.40.2020">
    <property type="match status" value="1"/>
</dbReference>
<dbReference type="PATRIC" id="fig|1068978.7.peg.362"/>
<accession>A0A076MN51</accession>
<dbReference type="InterPro" id="IPR036331">
    <property type="entry name" value="Chagasin-like_sf"/>
</dbReference>
<keyword evidence="1" id="KW-0646">Protease inhibitor</keyword>
<dbReference type="RefSeq" id="WP_017986298.1">
    <property type="nucleotide sequence ID" value="NZ_AQUL01000001.1"/>
</dbReference>
<sequence length="115" mass="12746">MAQIRLAQADSGETARLHVGDTVELRLPEVRASGYRWRWRLPEAVRVVADEHARSRGVAHGEGPPGEGGVRRLALDVVEPGRHLLRAELARPWEAEPRRSVTFVLSVTDVTAPNE</sequence>
<evidence type="ECO:0000256" key="1">
    <source>
        <dbReference type="ARBA" id="ARBA00022690"/>
    </source>
</evidence>
<dbReference type="KEGG" id="amq:AMETH_0339"/>